<gene>
    <name evidence="1" type="ORF">CGK74_13840</name>
</gene>
<dbReference type="RefSeq" id="WP_094269031.1">
    <property type="nucleotide sequence ID" value="NZ_NOIH01000015.1"/>
</dbReference>
<reference evidence="1 2" key="1">
    <citation type="submission" date="2017-07" db="EMBL/GenBank/DDBJ databases">
        <title>Thauera sp. KNDSS-Mac4 genome sequence and assembly.</title>
        <authorList>
            <person name="Mayilraj S."/>
        </authorList>
    </citation>
    <scope>NUCLEOTIDE SEQUENCE [LARGE SCALE GENOMIC DNA]</scope>
    <source>
        <strain evidence="1 2">KNDSS-Mac4</strain>
    </source>
</reference>
<accession>A0A235EWA1</accession>
<proteinExistence type="predicted"/>
<dbReference type="Proteomes" id="UP000215181">
    <property type="component" value="Unassembled WGS sequence"/>
</dbReference>
<dbReference type="AlphaFoldDB" id="A0A235EWA1"/>
<sequence>MRTLINTLRRAITRGRLAIAQNDLAWMEARAPLCLREQRAHVRALADQLDTLESGLCAPSQPRRPSADEVRARAERKLKEALL</sequence>
<dbReference type="EMBL" id="NOIH01000015">
    <property type="protein sequence ID" value="OYD53290.1"/>
    <property type="molecule type" value="Genomic_DNA"/>
</dbReference>
<evidence type="ECO:0000313" key="1">
    <source>
        <dbReference type="EMBL" id="OYD53290.1"/>
    </source>
</evidence>
<protein>
    <submittedName>
        <fullName evidence="1">Uncharacterized protein</fullName>
    </submittedName>
</protein>
<organism evidence="1 2">
    <name type="scientific">Thauera propionica</name>
    <dbReference type="NCBI Taxonomy" id="2019431"/>
    <lineage>
        <taxon>Bacteria</taxon>
        <taxon>Pseudomonadati</taxon>
        <taxon>Pseudomonadota</taxon>
        <taxon>Betaproteobacteria</taxon>
        <taxon>Rhodocyclales</taxon>
        <taxon>Zoogloeaceae</taxon>
        <taxon>Thauera</taxon>
    </lineage>
</organism>
<name>A0A235EWA1_9RHOO</name>
<comment type="caution">
    <text evidence="1">The sequence shown here is derived from an EMBL/GenBank/DDBJ whole genome shotgun (WGS) entry which is preliminary data.</text>
</comment>
<evidence type="ECO:0000313" key="2">
    <source>
        <dbReference type="Proteomes" id="UP000215181"/>
    </source>
</evidence>
<keyword evidence="2" id="KW-1185">Reference proteome</keyword>